<dbReference type="InterPro" id="IPR052811">
    <property type="entry name" value="Glucose_resp_signaling"/>
</dbReference>
<evidence type="ECO:0000259" key="2">
    <source>
        <dbReference type="PROSITE" id="PS50004"/>
    </source>
</evidence>
<dbReference type="EMBL" id="BAABUJ010000005">
    <property type="protein sequence ID" value="GAA5796097.1"/>
    <property type="molecule type" value="Genomic_DNA"/>
</dbReference>
<feature type="region of interest" description="Disordered" evidence="1">
    <location>
        <begin position="1"/>
        <end position="25"/>
    </location>
</feature>
<dbReference type="Gene3D" id="2.60.40.150">
    <property type="entry name" value="C2 domain"/>
    <property type="match status" value="1"/>
</dbReference>
<dbReference type="Gene3D" id="1.10.357.50">
    <property type="match status" value="1"/>
</dbReference>
<evidence type="ECO:0000313" key="5">
    <source>
        <dbReference type="EMBL" id="GAA5796097.1"/>
    </source>
</evidence>
<dbReference type="InterPro" id="IPR014770">
    <property type="entry name" value="Munc13_1"/>
</dbReference>
<dbReference type="PANTHER" id="PTHR47263:SF1">
    <property type="entry name" value="C2 DOMAIN PROTEIN (AFU_ORTHOLOGUE AFUA_7G02350)"/>
    <property type="match status" value="1"/>
</dbReference>
<dbReference type="SUPFAM" id="SSF49562">
    <property type="entry name" value="C2 domain (Calcium/lipid-binding domain, CaLB)"/>
    <property type="match status" value="1"/>
</dbReference>
<evidence type="ECO:0000259" key="4">
    <source>
        <dbReference type="PROSITE" id="PS51259"/>
    </source>
</evidence>
<comment type="caution">
    <text evidence="5">The sequence shown here is derived from an EMBL/GenBank/DDBJ whole genome shotgun (WGS) entry which is preliminary data.</text>
</comment>
<evidence type="ECO:0000259" key="3">
    <source>
        <dbReference type="PROSITE" id="PS51258"/>
    </source>
</evidence>
<feature type="region of interest" description="Disordered" evidence="1">
    <location>
        <begin position="216"/>
        <end position="237"/>
    </location>
</feature>
<dbReference type="PROSITE" id="PS51259">
    <property type="entry name" value="MHD2"/>
    <property type="match status" value="1"/>
</dbReference>
<feature type="domain" description="MHD2" evidence="4">
    <location>
        <begin position="1047"/>
        <end position="1165"/>
    </location>
</feature>
<proteinExistence type="predicted"/>
<feature type="compositionally biased region" description="Basic residues" evidence="1">
    <location>
        <begin position="16"/>
        <end position="25"/>
    </location>
</feature>
<evidence type="ECO:0000313" key="6">
    <source>
        <dbReference type="Proteomes" id="UP001476247"/>
    </source>
</evidence>
<dbReference type="InterPro" id="IPR010439">
    <property type="entry name" value="MUN_dom"/>
</dbReference>
<dbReference type="InterPro" id="IPR035892">
    <property type="entry name" value="C2_domain_sf"/>
</dbReference>
<dbReference type="Proteomes" id="UP001476247">
    <property type="component" value="Unassembled WGS sequence"/>
</dbReference>
<feature type="domain" description="MHD1" evidence="3">
    <location>
        <begin position="634"/>
        <end position="753"/>
    </location>
</feature>
<feature type="compositionally biased region" description="Polar residues" evidence="1">
    <location>
        <begin position="1"/>
        <end position="11"/>
    </location>
</feature>
<dbReference type="Pfam" id="PF06292">
    <property type="entry name" value="MUN"/>
    <property type="match status" value="1"/>
</dbReference>
<reference evidence="5 6" key="1">
    <citation type="submission" date="2024-04" db="EMBL/GenBank/DDBJ databases">
        <title>genome sequences of Mucor flavus KT1a and Helicostylum pulchrum KT1b strains isolation_sourced from the surface of a dry-aged beef.</title>
        <authorList>
            <person name="Toyotome T."/>
            <person name="Hosono M."/>
            <person name="Torimaru M."/>
            <person name="Fukuda K."/>
            <person name="Mikami N."/>
        </authorList>
    </citation>
    <scope>NUCLEOTIDE SEQUENCE [LARGE SCALE GENOMIC DNA]</scope>
    <source>
        <strain evidence="5 6">KT1b</strain>
    </source>
</reference>
<gene>
    <name evidence="5" type="ORF">HPULCUR_001466</name>
</gene>
<dbReference type="Gene3D" id="1.20.58.1100">
    <property type="match status" value="1"/>
</dbReference>
<feature type="domain" description="C2" evidence="2">
    <location>
        <begin position="837"/>
        <end position="954"/>
    </location>
</feature>
<keyword evidence="6" id="KW-1185">Reference proteome</keyword>
<feature type="compositionally biased region" description="Polar residues" evidence="1">
    <location>
        <begin position="53"/>
        <end position="64"/>
    </location>
</feature>
<dbReference type="InterPro" id="IPR014772">
    <property type="entry name" value="Munc13_dom-2"/>
</dbReference>
<accession>A0ABP9XMS4</accession>
<dbReference type="Pfam" id="PF00168">
    <property type="entry name" value="C2"/>
    <property type="match status" value="1"/>
</dbReference>
<dbReference type="PROSITE" id="PS51258">
    <property type="entry name" value="MHD1"/>
    <property type="match status" value="1"/>
</dbReference>
<name>A0ABP9XMS4_9FUNG</name>
<dbReference type="SMART" id="SM00239">
    <property type="entry name" value="C2"/>
    <property type="match status" value="1"/>
</dbReference>
<evidence type="ECO:0000256" key="1">
    <source>
        <dbReference type="SAM" id="MobiDB-lite"/>
    </source>
</evidence>
<protein>
    <submittedName>
        <fullName evidence="5">Uncharacterized protein</fullName>
    </submittedName>
</protein>
<sequence length="1293" mass="148692">MTNSIKSTKASTIRRGGIKNSKRGSSRQINPAIVYDFALRCAIRANLEQQENKSIPSGISPTTSLKKKKEERHSLHHSFSSLTDIFSDTKQTDKLTREIVKGLIRRLEDVYKERDTSKVEYVDTRFRAVCKLVKKSLSEHRYRPTGTINDTVILFLKSSESQLKNDPDKPALWYDDLQKFITRYVEIVIQTIQQDAPSAATPELLEKLSVFCTPPNSQKGPVVTDKRSSSSSSTTTTAAATSELDSIINFPMVVFIKELFQVDDDEHCKKLLELVPICTESALLNDLKKCINHVHINSKKDDFPTLQAYENWQKTELKQLTELMNSMMLMNPNLSIAPSSEVDYTNLLSRQNSTDSYNSTSSQNSDTLSFTFIPSDPRNCFRFLMNACLDRDIENFSSVPESERSKTSVLTHPSDELLRECWKTWRLSSPFRAILYLTLVKSKFDKDELTIDDINEAIRSLDKVMKESDIHSWAIVDRDNLVRVLESLNNSLLHQLADGLSKYWKISPGWVQDIVDLLEKIYSHPIYVEVYPNPKSEFSLLEDIVKGAAVERWSKIEGKSKDAESDDLINLINMADNLSKELFLIAGKKFKEPILETLFIPSIVMARQMPYFALEMENWSYSQESKSCPIDIAFELYRKVLSLEKLYDQYGPEHKTSLFKVESWFLPHVKRWLIKTNESTIEWVDNAIAADKFQRVSDIVLHSSSIIDLFSMFNQAVDFVTDLEWPNTIQHCLFETFLSKIIGEGIQHYCYALEDLVKYELYSNRFSLDLPAEVSSASILEKARYQIMGGRGLQKLEGEPEDVTPELCVKLNDIEAARGKLDRLYQVMNVDEIAQFMRQNVTSQSSYKSAQNNHLYTIKVIRAENLQPLDKNGLSDPYVTFEIDRKPIMRTRTVYETLNPRWDEEFDIWLSDERTVEVLAVVNDEDVITADEECGVVWFKLSPEYYDDFLTHELVLDLSPQGSLVLRISMEGEKNDIQFWFGKAFRTLKRSEHDVAGLIVDKMGPYIRRCLSRQVIDKVLKRDNVGFFSAFTRATSKQVDPDLQDCENAIAPLLDFLENNLKILSNNLSEVNIHTVVLKIWQEILRTLDSILLPPLSEYISEVKPLDMYQLHVVFKWLELLKIFFNGGEDGDAIPLESLENETYHALLAINVSYNLDTENLIQEYKLAYQKFSPRASWKLTAKRPDRSKTVYHSKNTIRHGKRDSIKKEEKSKCNTNELEGDAILRLLRMRHDRQAREFLSQEFEKRNGLPGGDVSELVVREQLPESPTSLTDQQKEKLSHRTIPSEGVTLTD</sequence>
<dbReference type="PANTHER" id="PTHR47263">
    <property type="entry name" value="ADENYLATE CYCLASE ACTIVATION PROTEIN GIT1"/>
    <property type="match status" value="1"/>
</dbReference>
<feature type="region of interest" description="Disordered" evidence="1">
    <location>
        <begin position="1265"/>
        <end position="1293"/>
    </location>
</feature>
<organism evidence="5 6">
    <name type="scientific">Helicostylum pulchrum</name>
    <dbReference type="NCBI Taxonomy" id="562976"/>
    <lineage>
        <taxon>Eukaryota</taxon>
        <taxon>Fungi</taxon>
        <taxon>Fungi incertae sedis</taxon>
        <taxon>Mucoromycota</taxon>
        <taxon>Mucoromycotina</taxon>
        <taxon>Mucoromycetes</taxon>
        <taxon>Mucorales</taxon>
        <taxon>Mucorineae</taxon>
        <taxon>Mucoraceae</taxon>
        <taxon>Helicostylum</taxon>
    </lineage>
</organism>
<dbReference type="InterPro" id="IPR000008">
    <property type="entry name" value="C2_dom"/>
</dbReference>
<feature type="region of interest" description="Disordered" evidence="1">
    <location>
        <begin position="53"/>
        <end position="73"/>
    </location>
</feature>
<dbReference type="PROSITE" id="PS50004">
    <property type="entry name" value="C2"/>
    <property type="match status" value="1"/>
</dbReference>